<dbReference type="GO" id="GO:0016887">
    <property type="term" value="F:ATP hydrolysis activity"/>
    <property type="evidence" value="ECO:0007669"/>
    <property type="project" value="InterPro"/>
</dbReference>
<protein>
    <submittedName>
        <fullName evidence="7">ABC2-type transport system ATPase component GldA</fullName>
    </submittedName>
</protein>
<evidence type="ECO:0000256" key="2">
    <source>
        <dbReference type="ARBA" id="ARBA00022448"/>
    </source>
</evidence>
<evidence type="ECO:0000256" key="1">
    <source>
        <dbReference type="ARBA" id="ARBA00005417"/>
    </source>
</evidence>
<name>A0A0N8KNN3_9CYAN</name>
<feature type="compositionally biased region" description="Acidic residues" evidence="5">
    <location>
        <begin position="352"/>
        <end position="371"/>
    </location>
</feature>
<sequence>MIEVDQLSKVYGSTAAIKAVSFRVEPGEILGFLGPNGAGKTTTMRILTGYLPATSGTARIAGKDVHTDSMAVRQSIGYLPETPPLYREMTVEGFLSFVARIKGVSAGDRAMKVASAIERCNLKEKRKLIIRKLSKGFRQRVGIAQAIVHNPPVIVLDEPTVGLDPRQIIEVRNLIKSLAGEHTIILSTHILPEVSMTCDRIAIINRGEIIATDSPEHLVERLTGQGGYQIELHGEEAFCIAVLRSVPGVVKVEVISAEGESLAEGHRRFQVTTGAGVDEAVGSAIAATVVNQGIGLFELSRSRASLEDVFINLTMQEPEASASDAIANVIPDSATGPIETTDAATEPKEAIDAEEAEIESEETEETEEASS</sequence>
<dbReference type="InterPro" id="IPR003439">
    <property type="entry name" value="ABC_transporter-like_ATP-bd"/>
</dbReference>
<evidence type="ECO:0000256" key="4">
    <source>
        <dbReference type="ARBA" id="ARBA00022840"/>
    </source>
</evidence>
<comment type="caution">
    <text evidence="7">The sequence shown here is derived from an EMBL/GenBank/DDBJ whole genome shotgun (WGS) entry which is preliminary data.</text>
</comment>
<keyword evidence="4" id="KW-0067">ATP-binding</keyword>
<dbReference type="STRING" id="1666911.HLUCCA11_03615"/>
<dbReference type="SMART" id="SM00382">
    <property type="entry name" value="AAA"/>
    <property type="match status" value="1"/>
</dbReference>
<proteinExistence type="inferred from homology"/>
<evidence type="ECO:0000313" key="7">
    <source>
        <dbReference type="EMBL" id="KPQ37018.1"/>
    </source>
</evidence>
<evidence type="ECO:0000313" key="8">
    <source>
        <dbReference type="Proteomes" id="UP000050465"/>
    </source>
</evidence>
<dbReference type="InterPro" id="IPR027417">
    <property type="entry name" value="P-loop_NTPase"/>
</dbReference>
<gene>
    <name evidence="7" type="primary">gldA</name>
    <name evidence="7" type="ORF">HLUCCA11_03615</name>
</gene>
<organism evidence="7 8">
    <name type="scientific">Phormidesmis priestleyi Ana</name>
    <dbReference type="NCBI Taxonomy" id="1666911"/>
    <lineage>
        <taxon>Bacteria</taxon>
        <taxon>Bacillati</taxon>
        <taxon>Cyanobacteriota</taxon>
        <taxon>Cyanophyceae</taxon>
        <taxon>Leptolyngbyales</taxon>
        <taxon>Leptolyngbyaceae</taxon>
        <taxon>Phormidesmis</taxon>
    </lineage>
</organism>
<dbReference type="GO" id="GO:0005524">
    <property type="term" value="F:ATP binding"/>
    <property type="evidence" value="ECO:0007669"/>
    <property type="project" value="UniProtKB-KW"/>
</dbReference>
<dbReference type="PROSITE" id="PS50893">
    <property type="entry name" value="ABC_TRANSPORTER_2"/>
    <property type="match status" value="1"/>
</dbReference>
<dbReference type="SUPFAM" id="SSF52540">
    <property type="entry name" value="P-loop containing nucleoside triphosphate hydrolases"/>
    <property type="match status" value="1"/>
</dbReference>
<dbReference type="Pfam" id="PF00005">
    <property type="entry name" value="ABC_tran"/>
    <property type="match status" value="1"/>
</dbReference>
<keyword evidence="3" id="KW-0547">Nucleotide-binding</keyword>
<feature type="region of interest" description="Disordered" evidence="5">
    <location>
        <begin position="332"/>
        <end position="371"/>
    </location>
</feature>
<dbReference type="PANTHER" id="PTHR43335:SF4">
    <property type="entry name" value="ABC TRANSPORTER, ATP-BINDING PROTEIN"/>
    <property type="match status" value="1"/>
</dbReference>
<keyword evidence="2" id="KW-0813">Transport</keyword>
<comment type="similarity">
    <text evidence="1">Belongs to the ABC transporter superfamily.</text>
</comment>
<dbReference type="Proteomes" id="UP000050465">
    <property type="component" value="Unassembled WGS sequence"/>
</dbReference>
<reference evidence="7 8" key="1">
    <citation type="submission" date="2015-09" db="EMBL/GenBank/DDBJ databases">
        <title>Identification and resolution of microdiversity through metagenomic sequencing of parallel consortia.</title>
        <authorList>
            <person name="Nelson W.C."/>
            <person name="Romine M.F."/>
            <person name="Lindemann S.R."/>
        </authorList>
    </citation>
    <scope>NUCLEOTIDE SEQUENCE [LARGE SCALE GENOMIC DNA]</scope>
    <source>
        <strain evidence="7">Ana</strain>
    </source>
</reference>
<dbReference type="CDD" id="cd03230">
    <property type="entry name" value="ABC_DR_subfamily_A"/>
    <property type="match status" value="1"/>
</dbReference>
<evidence type="ECO:0000256" key="5">
    <source>
        <dbReference type="SAM" id="MobiDB-lite"/>
    </source>
</evidence>
<dbReference type="Gene3D" id="3.40.50.300">
    <property type="entry name" value="P-loop containing nucleotide triphosphate hydrolases"/>
    <property type="match status" value="1"/>
</dbReference>
<dbReference type="EMBL" id="LJZR01000003">
    <property type="protein sequence ID" value="KPQ37018.1"/>
    <property type="molecule type" value="Genomic_DNA"/>
</dbReference>
<dbReference type="AlphaFoldDB" id="A0A0N8KNN3"/>
<evidence type="ECO:0000259" key="6">
    <source>
        <dbReference type="PROSITE" id="PS50893"/>
    </source>
</evidence>
<dbReference type="InterPro" id="IPR003593">
    <property type="entry name" value="AAA+_ATPase"/>
</dbReference>
<dbReference type="PATRIC" id="fig|1666911.3.peg.3576"/>
<accession>A0A0N8KNN3</accession>
<feature type="domain" description="ABC transporter" evidence="6">
    <location>
        <begin position="2"/>
        <end position="231"/>
    </location>
</feature>
<evidence type="ECO:0000256" key="3">
    <source>
        <dbReference type="ARBA" id="ARBA00022741"/>
    </source>
</evidence>
<dbReference type="PANTHER" id="PTHR43335">
    <property type="entry name" value="ABC TRANSPORTER, ATP-BINDING PROTEIN"/>
    <property type="match status" value="1"/>
</dbReference>